<gene>
    <name evidence="3" type="ORF">H8730_10450</name>
</gene>
<feature type="region of interest" description="Disordered" evidence="1">
    <location>
        <begin position="186"/>
        <end position="217"/>
    </location>
</feature>
<feature type="signal peptide" evidence="2">
    <location>
        <begin position="1"/>
        <end position="22"/>
    </location>
</feature>
<protein>
    <submittedName>
        <fullName evidence="3">Uncharacterized protein</fullName>
    </submittedName>
</protein>
<dbReference type="Proteomes" id="UP000657006">
    <property type="component" value="Unassembled WGS sequence"/>
</dbReference>
<keyword evidence="4" id="KW-1185">Reference proteome</keyword>
<proteinExistence type="predicted"/>
<feature type="compositionally biased region" description="Basic and acidic residues" evidence="1">
    <location>
        <begin position="190"/>
        <end position="199"/>
    </location>
</feature>
<dbReference type="PROSITE" id="PS51257">
    <property type="entry name" value="PROKAR_LIPOPROTEIN"/>
    <property type="match status" value="1"/>
</dbReference>
<organism evidence="3 4">
    <name type="scientific">Bianquea renquensis</name>
    <dbReference type="NCBI Taxonomy" id="2763661"/>
    <lineage>
        <taxon>Bacteria</taxon>
        <taxon>Bacillati</taxon>
        <taxon>Bacillota</taxon>
        <taxon>Clostridia</taxon>
        <taxon>Eubacteriales</taxon>
        <taxon>Bianqueaceae</taxon>
        <taxon>Bianquea</taxon>
    </lineage>
</organism>
<evidence type="ECO:0000313" key="3">
    <source>
        <dbReference type="EMBL" id="MBC8543965.1"/>
    </source>
</evidence>
<dbReference type="EMBL" id="JACRSQ010000014">
    <property type="protein sequence ID" value="MBC8543965.1"/>
    <property type="molecule type" value="Genomic_DNA"/>
</dbReference>
<evidence type="ECO:0000256" key="2">
    <source>
        <dbReference type="SAM" id="SignalP"/>
    </source>
</evidence>
<sequence>MKKWIAALAAIVLLSCPMTTLAAKAEGNQVPGDQGIEVYGYSQSDTKYYVITLGIPGMDSVELPGGVMLSGKSDSSADDELRVVIIPITADEEAEAYAWLSASTEKLGRDPAAYYLAFYRGKTPAQPEGSVTIAMIVRDGYEKAKLYYMDGNAKSNEVSYTAEQESASFGMKETGYYLFVNTEDFQEPTDPAKPDDPTKPTDPVDPSKSTNPGTPQTGDNSNLWLWLVLLVASCWGFAATVRHRGD</sequence>
<reference evidence="3" key="1">
    <citation type="submission" date="2020-08" db="EMBL/GenBank/DDBJ databases">
        <title>Genome public.</title>
        <authorList>
            <person name="Liu C."/>
            <person name="Sun Q."/>
        </authorList>
    </citation>
    <scope>NUCLEOTIDE SEQUENCE</scope>
    <source>
        <strain evidence="3">NSJ-32</strain>
    </source>
</reference>
<feature type="chain" id="PRO_5039040095" evidence="2">
    <location>
        <begin position="23"/>
        <end position="246"/>
    </location>
</feature>
<dbReference type="AlphaFoldDB" id="A0A926I254"/>
<accession>A0A926I254</accession>
<keyword evidence="2" id="KW-0732">Signal</keyword>
<evidence type="ECO:0000313" key="4">
    <source>
        <dbReference type="Proteomes" id="UP000657006"/>
    </source>
</evidence>
<comment type="caution">
    <text evidence="3">The sequence shown here is derived from an EMBL/GenBank/DDBJ whole genome shotgun (WGS) entry which is preliminary data.</text>
</comment>
<name>A0A926I254_9FIRM</name>
<evidence type="ECO:0000256" key="1">
    <source>
        <dbReference type="SAM" id="MobiDB-lite"/>
    </source>
</evidence>